<reference evidence="2 3" key="1">
    <citation type="submission" date="2018-06" db="EMBL/GenBank/DDBJ databases">
        <title>Spirosoma sp. HMF3257 Genome sequencing and assembly.</title>
        <authorList>
            <person name="Kang H."/>
            <person name="Cha I."/>
            <person name="Kim H."/>
            <person name="Kang J."/>
            <person name="Joh K."/>
        </authorList>
    </citation>
    <scope>NUCLEOTIDE SEQUENCE [LARGE SCALE GENOMIC DNA]</scope>
    <source>
        <strain evidence="2 3">HMF3257</strain>
    </source>
</reference>
<keyword evidence="1" id="KW-1133">Transmembrane helix</keyword>
<dbReference type="Proteomes" id="UP000249016">
    <property type="component" value="Unassembled WGS sequence"/>
</dbReference>
<evidence type="ECO:0000313" key="3">
    <source>
        <dbReference type="Proteomes" id="UP000249016"/>
    </source>
</evidence>
<feature type="transmembrane region" description="Helical" evidence="1">
    <location>
        <begin position="38"/>
        <end position="57"/>
    </location>
</feature>
<keyword evidence="1" id="KW-0472">Membrane</keyword>
<protein>
    <submittedName>
        <fullName evidence="2">Uncharacterized protein</fullName>
    </submittedName>
</protein>
<keyword evidence="1" id="KW-0812">Transmembrane</keyword>
<dbReference type="EMBL" id="QLII01000001">
    <property type="protein sequence ID" value="RAI76756.1"/>
    <property type="molecule type" value="Genomic_DNA"/>
</dbReference>
<evidence type="ECO:0000256" key="1">
    <source>
        <dbReference type="SAM" id="Phobius"/>
    </source>
</evidence>
<keyword evidence="3" id="KW-1185">Reference proteome</keyword>
<gene>
    <name evidence="2" type="ORF">HMF3257_25975</name>
</gene>
<accession>A0A327NS35</accession>
<proteinExistence type="predicted"/>
<organism evidence="2 3">
    <name type="scientific">Spirosoma telluris</name>
    <dbReference type="NCBI Taxonomy" id="2183553"/>
    <lineage>
        <taxon>Bacteria</taxon>
        <taxon>Pseudomonadati</taxon>
        <taxon>Bacteroidota</taxon>
        <taxon>Cytophagia</taxon>
        <taxon>Cytophagales</taxon>
        <taxon>Cytophagaceae</taxon>
        <taxon>Spirosoma</taxon>
    </lineage>
</organism>
<feature type="transmembrane region" description="Helical" evidence="1">
    <location>
        <begin position="93"/>
        <end position="113"/>
    </location>
</feature>
<comment type="caution">
    <text evidence="2">The sequence shown here is derived from an EMBL/GenBank/DDBJ whole genome shotgun (WGS) entry which is preliminary data.</text>
</comment>
<evidence type="ECO:0000313" key="2">
    <source>
        <dbReference type="EMBL" id="RAI76756.1"/>
    </source>
</evidence>
<dbReference type="RefSeq" id="WP_146619262.1">
    <property type="nucleotide sequence ID" value="NZ_QLII01000001.1"/>
</dbReference>
<name>A0A327NS35_9BACT</name>
<feature type="transmembrane region" description="Helical" evidence="1">
    <location>
        <begin position="13"/>
        <end position="29"/>
    </location>
</feature>
<feature type="transmembrane region" description="Helical" evidence="1">
    <location>
        <begin position="191"/>
        <end position="214"/>
    </location>
</feature>
<feature type="transmembrane region" description="Helical" evidence="1">
    <location>
        <begin position="69"/>
        <end position="86"/>
    </location>
</feature>
<dbReference type="AlphaFoldDB" id="A0A327NS35"/>
<sequence length="220" mass="25564">MDIDWLLNRFFDYSLYLGVPPLLIGLWHWKRLTWALRFFWFAVFSSLIISLIIAWLVDHHINNEFMSPIGTVVDTILMTFFFLSLNRFQPIRGAVLGLCGLVLLLIATSVWGWENTFQTSRFLSSVQSALIVMACLWLLYGLFKQDESQSLRREPLTWIGMGILISNALTVVLNIFGTILYTYSDPLFRQFWMVLVPLCLLIYYGFACIGFWVAQTHSLR</sequence>
<feature type="transmembrane region" description="Helical" evidence="1">
    <location>
        <begin position="125"/>
        <end position="143"/>
    </location>
</feature>
<feature type="transmembrane region" description="Helical" evidence="1">
    <location>
        <begin position="155"/>
        <end position="179"/>
    </location>
</feature>